<proteinExistence type="predicted"/>
<keyword evidence="3" id="KW-1185">Reference proteome</keyword>
<feature type="compositionally biased region" description="Basic and acidic residues" evidence="1">
    <location>
        <begin position="245"/>
        <end position="256"/>
    </location>
</feature>
<gene>
    <name evidence="2" type="ORF">HPB52_013177</name>
</gene>
<dbReference type="Proteomes" id="UP000821837">
    <property type="component" value="Chromosome 6"/>
</dbReference>
<feature type="compositionally biased region" description="Basic and acidic residues" evidence="1">
    <location>
        <begin position="264"/>
        <end position="276"/>
    </location>
</feature>
<feature type="compositionally biased region" description="Low complexity" evidence="1">
    <location>
        <begin position="138"/>
        <end position="155"/>
    </location>
</feature>
<evidence type="ECO:0000256" key="1">
    <source>
        <dbReference type="SAM" id="MobiDB-lite"/>
    </source>
</evidence>
<accession>A0A9D4SSI6</accession>
<reference evidence="2" key="1">
    <citation type="journal article" date="2020" name="Cell">
        <title>Large-Scale Comparative Analyses of Tick Genomes Elucidate Their Genetic Diversity and Vector Capacities.</title>
        <authorList>
            <consortium name="Tick Genome and Microbiome Consortium (TIGMIC)"/>
            <person name="Jia N."/>
            <person name="Wang J."/>
            <person name="Shi W."/>
            <person name="Du L."/>
            <person name="Sun Y."/>
            <person name="Zhan W."/>
            <person name="Jiang J.F."/>
            <person name="Wang Q."/>
            <person name="Zhang B."/>
            <person name="Ji P."/>
            <person name="Bell-Sakyi L."/>
            <person name="Cui X.M."/>
            <person name="Yuan T.T."/>
            <person name="Jiang B.G."/>
            <person name="Yang W.F."/>
            <person name="Lam T.T."/>
            <person name="Chang Q.C."/>
            <person name="Ding S.J."/>
            <person name="Wang X.J."/>
            <person name="Zhu J.G."/>
            <person name="Ruan X.D."/>
            <person name="Zhao L."/>
            <person name="Wei J.T."/>
            <person name="Ye R.Z."/>
            <person name="Que T.C."/>
            <person name="Du C.H."/>
            <person name="Zhou Y.H."/>
            <person name="Cheng J.X."/>
            <person name="Dai P.F."/>
            <person name="Guo W.B."/>
            <person name="Han X.H."/>
            <person name="Huang E.J."/>
            <person name="Li L.F."/>
            <person name="Wei W."/>
            <person name="Gao Y.C."/>
            <person name="Liu J.Z."/>
            <person name="Shao H.Z."/>
            <person name="Wang X."/>
            <person name="Wang C.C."/>
            <person name="Yang T.C."/>
            <person name="Huo Q.B."/>
            <person name="Li W."/>
            <person name="Chen H.Y."/>
            <person name="Chen S.E."/>
            <person name="Zhou L.G."/>
            <person name="Ni X.B."/>
            <person name="Tian J.H."/>
            <person name="Sheng Y."/>
            <person name="Liu T."/>
            <person name="Pan Y.S."/>
            <person name="Xia L.Y."/>
            <person name="Li J."/>
            <person name="Zhao F."/>
            <person name="Cao W.C."/>
        </authorList>
    </citation>
    <scope>NUCLEOTIDE SEQUENCE</scope>
    <source>
        <strain evidence="2">Rsan-2018</strain>
    </source>
</reference>
<protein>
    <submittedName>
        <fullName evidence="2">Uncharacterized protein</fullName>
    </submittedName>
</protein>
<organism evidence="2 3">
    <name type="scientific">Rhipicephalus sanguineus</name>
    <name type="common">Brown dog tick</name>
    <name type="synonym">Ixodes sanguineus</name>
    <dbReference type="NCBI Taxonomy" id="34632"/>
    <lineage>
        <taxon>Eukaryota</taxon>
        <taxon>Metazoa</taxon>
        <taxon>Ecdysozoa</taxon>
        <taxon>Arthropoda</taxon>
        <taxon>Chelicerata</taxon>
        <taxon>Arachnida</taxon>
        <taxon>Acari</taxon>
        <taxon>Parasitiformes</taxon>
        <taxon>Ixodida</taxon>
        <taxon>Ixodoidea</taxon>
        <taxon>Ixodidae</taxon>
        <taxon>Rhipicephalinae</taxon>
        <taxon>Rhipicephalus</taxon>
        <taxon>Rhipicephalus</taxon>
    </lineage>
</organism>
<dbReference type="VEuPathDB" id="VectorBase:RSAN_033020"/>
<name>A0A9D4SSI6_RHISA</name>
<reference evidence="2" key="2">
    <citation type="submission" date="2021-09" db="EMBL/GenBank/DDBJ databases">
        <authorList>
            <person name="Jia N."/>
            <person name="Wang J."/>
            <person name="Shi W."/>
            <person name="Du L."/>
            <person name="Sun Y."/>
            <person name="Zhan W."/>
            <person name="Jiang J."/>
            <person name="Wang Q."/>
            <person name="Zhang B."/>
            <person name="Ji P."/>
            <person name="Sakyi L.B."/>
            <person name="Cui X."/>
            <person name="Yuan T."/>
            <person name="Jiang B."/>
            <person name="Yang W."/>
            <person name="Lam T.T.-Y."/>
            <person name="Chang Q."/>
            <person name="Ding S."/>
            <person name="Wang X."/>
            <person name="Zhu J."/>
            <person name="Ruan X."/>
            <person name="Zhao L."/>
            <person name="Wei J."/>
            <person name="Que T."/>
            <person name="Du C."/>
            <person name="Cheng J."/>
            <person name="Dai P."/>
            <person name="Han X."/>
            <person name="Huang E."/>
            <person name="Gao Y."/>
            <person name="Liu J."/>
            <person name="Shao H."/>
            <person name="Ye R."/>
            <person name="Li L."/>
            <person name="Wei W."/>
            <person name="Wang X."/>
            <person name="Wang C."/>
            <person name="Huo Q."/>
            <person name="Li W."/>
            <person name="Guo W."/>
            <person name="Chen H."/>
            <person name="Chen S."/>
            <person name="Zhou L."/>
            <person name="Zhou L."/>
            <person name="Ni X."/>
            <person name="Tian J."/>
            <person name="Zhou Y."/>
            <person name="Sheng Y."/>
            <person name="Liu T."/>
            <person name="Pan Y."/>
            <person name="Xia L."/>
            <person name="Li J."/>
            <person name="Zhao F."/>
            <person name="Cao W."/>
        </authorList>
    </citation>
    <scope>NUCLEOTIDE SEQUENCE</scope>
    <source>
        <strain evidence="2">Rsan-2018</strain>
        <tissue evidence="2">Larvae</tissue>
    </source>
</reference>
<feature type="compositionally biased region" description="Polar residues" evidence="1">
    <location>
        <begin position="228"/>
        <end position="237"/>
    </location>
</feature>
<dbReference type="EMBL" id="JABSTV010001252">
    <property type="protein sequence ID" value="KAH7947551.1"/>
    <property type="molecule type" value="Genomic_DNA"/>
</dbReference>
<sequence length="356" mass="37751">MKLLTDMVALGAQALHLKLHWMLHTLPDDDIREALAPYGRVIDVAREKWRVLGLQDKGSSTRLVTLVPRKGLGADDVPHLLRIAGHIRRDCRVPRCTRCRRHGHEESQCARTYANVAVPTAADENAELLMVEVEAKEASGGSAKEAKASATESAKPQGQTAGAAPGSEPMDVTKAGGSIGKRTREESTNDGTKTDAMNSEEPPQKLAGRRRLSIRPPPNIPLDKRTTEMSPNANQYRRNGVDSGASRKEGTSESDKPLVAPGTKAEKKAGDDDAKAASESSSAAREVGPGATDVEMTAAGAIASKRAREASDSTGNVGTSGTGEPPKKTATGRRPTLKPRPNLPPDRGETPTPPPP</sequence>
<dbReference type="VEuPathDB" id="VectorBase:RSAN_028897"/>
<dbReference type="AlphaFoldDB" id="A0A9D4SSI6"/>
<feature type="region of interest" description="Disordered" evidence="1">
    <location>
        <begin position="138"/>
        <end position="356"/>
    </location>
</feature>
<comment type="caution">
    <text evidence="2">The sequence shown here is derived from an EMBL/GenBank/DDBJ whole genome shotgun (WGS) entry which is preliminary data.</text>
</comment>
<evidence type="ECO:0000313" key="2">
    <source>
        <dbReference type="EMBL" id="KAH7947551.1"/>
    </source>
</evidence>
<evidence type="ECO:0000313" key="3">
    <source>
        <dbReference type="Proteomes" id="UP000821837"/>
    </source>
</evidence>